<keyword evidence="2" id="KW-1185">Reference proteome</keyword>
<accession>A0A154PAT7</accession>
<sequence>MAVGRQGRHRVGRDTNRKLFCICTCSYTAASSPENDDSVHCFRTRNAVKLAASAGNPTAALAASAHPPVLWSSRRKPGKCIHIRSFIVTHASLSVHCQHYRTKMNVDSERLPAIKPCLSEKTHSDFCVYKV</sequence>
<evidence type="ECO:0000313" key="2">
    <source>
        <dbReference type="Proteomes" id="UP000076502"/>
    </source>
</evidence>
<dbReference type="EMBL" id="KQ434860">
    <property type="protein sequence ID" value="KZC08927.1"/>
    <property type="molecule type" value="Genomic_DNA"/>
</dbReference>
<dbReference type="Proteomes" id="UP000076502">
    <property type="component" value="Unassembled WGS sequence"/>
</dbReference>
<gene>
    <name evidence="1" type="ORF">WN55_00318</name>
</gene>
<organism evidence="1 2">
    <name type="scientific">Dufourea novaeangliae</name>
    <name type="common">Sweat bee</name>
    <dbReference type="NCBI Taxonomy" id="178035"/>
    <lineage>
        <taxon>Eukaryota</taxon>
        <taxon>Metazoa</taxon>
        <taxon>Ecdysozoa</taxon>
        <taxon>Arthropoda</taxon>
        <taxon>Hexapoda</taxon>
        <taxon>Insecta</taxon>
        <taxon>Pterygota</taxon>
        <taxon>Neoptera</taxon>
        <taxon>Endopterygota</taxon>
        <taxon>Hymenoptera</taxon>
        <taxon>Apocrita</taxon>
        <taxon>Aculeata</taxon>
        <taxon>Apoidea</taxon>
        <taxon>Anthophila</taxon>
        <taxon>Halictidae</taxon>
        <taxon>Rophitinae</taxon>
        <taxon>Dufourea</taxon>
    </lineage>
</organism>
<proteinExistence type="predicted"/>
<name>A0A154PAT7_DUFNO</name>
<protein>
    <submittedName>
        <fullName evidence="1">Uncharacterized protein</fullName>
    </submittedName>
</protein>
<reference evidence="1 2" key="1">
    <citation type="submission" date="2015-07" db="EMBL/GenBank/DDBJ databases">
        <title>The genome of Dufourea novaeangliae.</title>
        <authorList>
            <person name="Pan H."/>
            <person name="Kapheim K."/>
        </authorList>
    </citation>
    <scope>NUCLEOTIDE SEQUENCE [LARGE SCALE GENOMIC DNA]</scope>
    <source>
        <strain evidence="1">0120121106</strain>
        <tissue evidence="1">Whole body</tissue>
    </source>
</reference>
<dbReference type="AlphaFoldDB" id="A0A154PAT7"/>
<evidence type="ECO:0000313" key="1">
    <source>
        <dbReference type="EMBL" id="KZC08927.1"/>
    </source>
</evidence>